<protein>
    <recommendedName>
        <fullName evidence="3">YHS domain-containing protein</fullName>
    </recommendedName>
</protein>
<gene>
    <name evidence="1" type="ORF">C7435_1263</name>
</gene>
<organism evidence="1 2">
    <name type="scientific">Maricaulis maris</name>
    <dbReference type="NCBI Taxonomy" id="74318"/>
    <lineage>
        <taxon>Bacteria</taxon>
        <taxon>Pseudomonadati</taxon>
        <taxon>Pseudomonadota</taxon>
        <taxon>Alphaproteobacteria</taxon>
        <taxon>Maricaulales</taxon>
        <taxon>Maricaulaceae</taxon>
        <taxon>Maricaulis</taxon>
    </lineage>
</organism>
<evidence type="ECO:0008006" key="3">
    <source>
        <dbReference type="Google" id="ProtNLM"/>
    </source>
</evidence>
<name>A0A495DDR7_9PROT</name>
<reference evidence="1 2" key="1">
    <citation type="submission" date="2018-10" db="EMBL/GenBank/DDBJ databases">
        <title>Genomic Encyclopedia of Type Strains, Phase IV (KMG-IV): sequencing the most valuable type-strain genomes for metagenomic binning, comparative biology and taxonomic classification.</title>
        <authorList>
            <person name="Goeker M."/>
        </authorList>
    </citation>
    <scope>NUCLEOTIDE SEQUENCE [LARGE SCALE GENOMIC DNA]</scope>
    <source>
        <strain evidence="1 2">DSM 4734</strain>
    </source>
</reference>
<dbReference type="EMBL" id="RBIM01000003">
    <property type="protein sequence ID" value="RKR00065.1"/>
    <property type="molecule type" value="Genomic_DNA"/>
</dbReference>
<accession>A0A495DDR7</accession>
<dbReference type="AlphaFoldDB" id="A0A495DDR7"/>
<comment type="caution">
    <text evidence="1">The sequence shown here is derived from an EMBL/GenBank/DDBJ whole genome shotgun (WGS) entry which is preliminary data.</text>
</comment>
<evidence type="ECO:0000313" key="1">
    <source>
        <dbReference type="EMBL" id="RKR00065.1"/>
    </source>
</evidence>
<dbReference type="RefSeq" id="WP_083635152.1">
    <property type="nucleotide sequence ID" value="NZ_RBIM01000003.1"/>
</dbReference>
<proteinExistence type="predicted"/>
<sequence length="167" mass="18489">MTAFFTAKFVVRLGLGLANLVLAALFLAGIADAGEPYLDRDGRPVGGHDVVSYHTSDAPLPGLDSITAEYNGVTWYFATEDNRDLFVANPARYAPAYDGHCAYALANDRKVRSDPLAYRVVDGVLYMNFSASIQERWERDIPGYLEQSEANWPAHEGEPAASPRRWF</sequence>
<dbReference type="NCBIfam" id="NF041384">
    <property type="entry name" value="YHS_seleno_dom"/>
    <property type="match status" value="1"/>
</dbReference>
<dbReference type="Proteomes" id="UP000273675">
    <property type="component" value="Unassembled WGS sequence"/>
</dbReference>
<evidence type="ECO:0000313" key="2">
    <source>
        <dbReference type="Proteomes" id="UP000273675"/>
    </source>
</evidence>